<feature type="transmembrane region" description="Helical" evidence="10">
    <location>
        <begin position="64"/>
        <end position="85"/>
    </location>
</feature>
<dbReference type="GO" id="GO:0015138">
    <property type="term" value="F:fumarate transmembrane transporter activity"/>
    <property type="evidence" value="ECO:0007669"/>
    <property type="project" value="TreeGrafter"/>
</dbReference>
<proteinExistence type="inferred from homology"/>
<keyword evidence="6" id="KW-0769">Symport</keyword>
<dbReference type="GO" id="GO:0005886">
    <property type="term" value="C:plasma membrane"/>
    <property type="evidence" value="ECO:0007669"/>
    <property type="project" value="UniProtKB-SubCell"/>
</dbReference>
<feature type="transmembrane region" description="Helical" evidence="10">
    <location>
        <begin position="173"/>
        <end position="191"/>
    </location>
</feature>
<evidence type="ECO:0000256" key="4">
    <source>
        <dbReference type="ARBA" id="ARBA00022475"/>
    </source>
</evidence>
<evidence type="ECO:0000256" key="6">
    <source>
        <dbReference type="ARBA" id="ARBA00022847"/>
    </source>
</evidence>
<evidence type="ECO:0000313" key="11">
    <source>
        <dbReference type="EMBL" id="KAB1072319.1"/>
    </source>
</evidence>
<comment type="caution">
    <text evidence="11">The sequence shown here is derived from an EMBL/GenBank/DDBJ whole genome shotgun (WGS) entry which is preliminary data.</text>
</comment>
<accession>A0A6N6MPT1</accession>
<gene>
    <name evidence="11" type="ORF">F6X51_16575</name>
</gene>
<feature type="transmembrane region" description="Helical" evidence="10">
    <location>
        <begin position="212"/>
        <end position="232"/>
    </location>
</feature>
<feature type="compositionally biased region" description="Low complexity" evidence="9">
    <location>
        <begin position="8"/>
        <end position="22"/>
    </location>
</feature>
<evidence type="ECO:0000256" key="3">
    <source>
        <dbReference type="ARBA" id="ARBA00022448"/>
    </source>
</evidence>
<evidence type="ECO:0000256" key="2">
    <source>
        <dbReference type="ARBA" id="ARBA00006148"/>
    </source>
</evidence>
<evidence type="ECO:0000256" key="9">
    <source>
        <dbReference type="SAM" id="MobiDB-lite"/>
    </source>
</evidence>
<feature type="transmembrane region" description="Helical" evidence="10">
    <location>
        <begin position="97"/>
        <end position="119"/>
    </location>
</feature>
<dbReference type="InterPro" id="IPR036458">
    <property type="entry name" value="Na:dicarbo_symporter_sf"/>
</dbReference>
<evidence type="ECO:0000256" key="5">
    <source>
        <dbReference type="ARBA" id="ARBA00022692"/>
    </source>
</evidence>
<keyword evidence="12" id="KW-1185">Reference proteome</keyword>
<dbReference type="Pfam" id="PF00375">
    <property type="entry name" value="SDF"/>
    <property type="match status" value="1"/>
</dbReference>
<dbReference type="PRINTS" id="PR00173">
    <property type="entry name" value="EDTRNSPORT"/>
</dbReference>
<keyword evidence="3" id="KW-0813">Transport</keyword>
<evidence type="ECO:0000256" key="8">
    <source>
        <dbReference type="ARBA" id="ARBA00023136"/>
    </source>
</evidence>
<evidence type="ECO:0000256" key="1">
    <source>
        <dbReference type="ARBA" id="ARBA00004429"/>
    </source>
</evidence>
<feature type="transmembrane region" description="Helical" evidence="10">
    <location>
        <begin position="244"/>
        <end position="269"/>
    </location>
</feature>
<dbReference type="SUPFAM" id="SSF118215">
    <property type="entry name" value="Proton glutamate symport protein"/>
    <property type="match status" value="1"/>
</dbReference>
<keyword evidence="4" id="KW-1003">Cell membrane</keyword>
<evidence type="ECO:0000256" key="7">
    <source>
        <dbReference type="ARBA" id="ARBA00022989"/>
    </source>
</evidence>
<evidence type="ECO:0000313" key="12">
    <source>
        <dbReference type="Proteomes" id="UP000441523"/>
    </source>
</evidence>
<dbReference type="EMBL" id="VZZJ01000014">
    <property type="protein sequence ID" value="KAB1072319.1"/>
    <property type="molecule type" value="Genomic_DNA"/>
</dbReference>
<feature type="transmembrane region" description="Helical" evidence="10">
    <location>
        <begin position="367"/>
        <end position="390"/>
    </location>
</feature>
<dbReference type="FunFam" id="1.10.3860.10:FF:000001">
    <property type="entry name" value="C4-dicarboxylate transport protein"/>
    <property type="match status" value="1"/>
</dbReference>
<keyword evidence="7 10" id="KW-1133">Transmembrane helix</keyword>
<dbReference type="InterPro" id="IPR001991">
    <property type="entry name" value="Na-dicarboxylate_symporter"/>
</dbReference>
<dbReference type="GO" id="GO:0070778">
    <property type="term" value="P:L-aspartate transmembrane transport"/>
    <property type="evidence" value="ECO:0007669"/>
    <property type="project" value="TreeGrafter"/>
</dbReference>
<dbReference type="Gene3D" id="1.10.3860.10">
    <property type="entry name" value="Sodium:dicarboxylate symporter"/>
    <property type="match status" value="1"/>
</dbReference>
<reference evidence="11 12" key="1">
    <citation type="submission" date="2019-09" db="EMBL/GenBank/DDBJ databases">
        <title>YIM 132548 draft genome.</title>
        <authorList>
            <person name="Jiang L."/>
        </authorList>
    </citation>
    <scope>NUCLEOTIDE SEQUENCE [LARGE SCALE GENOMIC DNA]</scope>
    <source>
        <strain evidence="11 12">YIM 132548</strain>
    </source>
</reference>
<dbReference type="RefSeq" id="WP_150964785.1">
    <property type="nucleotide sequence ID" value="NZ_VZZJ01000014.1"/>
</dbReference>
<name>A0A6N6MPT1_9HYPH</name>
<feature type="transmembrane region" description="Helical" evidence="10">
    <location>
        <begin position="33"/>
        <end position="52"/>
    </location>
</feature>
<dbReference type="AlphaFoldDB" id="A0A6N6MPT1"/>
<dbReference type="Proteomes" id="UP000441523">
    <property type="component" value="Unassembled WGS sequence"/>
</dbReference>
<keyword evidence="5 10" id="KW-0812">Transmembrane</keyword>
<dbReference type="GO" id="GO:0015366">
    <property type="term" value="F:malate:proton symporter activity"/>
    <property type="evidence" value="ECO:0007669"/>
    <property type="project" value="TreeGrafter"/>
</dbReference>
<keyword evidence="8 10" id="KW-0472">Membrane</keyword>
<feature type="region of interest" description="Disordered" evidence="9">
    <location>
        <begin position="1"/>
        <end position="23"/>
    </location>
</feature>
<protein>
    <submittedName>
        <fullName evidence="11">Cation:dicarboxylase symporter family transporter</fullName>
    </submittedName>
</protein>
<dbReference type="PANTHER" id="PTHR42865:SF1">
    <property type="entry name" value="AEROBIC C4-DICARBOXYLATE TRANSPORT PROTEIN"/>
    <property type="match status" value="1"/>
</dbReference>
<sequence>MPTTISDPASLPHPTTATPSTAKPKKKSLWTNLGFQIVVAMVLGAAMGFVFPEVAVQLKILGDIFLRLIKTAVAPLVFLCVVVGVTSAGDFKRVGKVGLIAMLYFEIVSSIALAVGLLAGNVLGVGKGMADATKATLAQGKAPTGAAAPHSTLEFILNIFPDNFIGAFARGELLQVLVIALIFGAGLLHLSPEKRQPIENGLTKISDAFFEFIHLIMLVAPIGTFGAVAFAVGSSGSSVLLSLIYLILSFYAVVTIFIAVVLGTISAVFKINLLQFLNFIREEIYIVLGTASSESVLPRLLEKLPTYGCSRQSVGLVLPTGYAFNLDGTSIYMSMGVIFLANAYHVPLDLGQQLGILTVMLLTSKGAATVSGGSFVVFAATVAATGVLPLEGLPILFGVYRFMSIAIATANVIGNSVATVVTAKLAGEFDPEMARHALARLQAERAGAA</sequence>
<feature type="transmembrane region" description="Helical" evidence="10">
    <location>
        <begin position="402"/>
        <end position="426"/>
    </location>
</feature>
<evidence type="ECO:0000256" key="10">
    <source>
        <dbReference type="SAM" id="Phobius"/>
    </source>
</evidence>
<comment type="subcellular location">
    <subcellularLocation>
        <location evidence="1">Cell inner membrane</location>
        <topology evidence="1">Multi-pass membrane protein</topology>
    </subcellularLocation>
</comment>
<dbReference type="GO" id="GO:0015141">
    <property type="term" value="F:succinate transmembrane transporter activity"/>
    <property type="evidence" value="ECO:0007669"/>
    <property type="project" value="TreeGrafter"/>
</dbReference>
<dbReference type="PANTHER" id="PTHR42865">
    <property type="entry name" value="PROTON/GLUTAMATE-ASPARTATE SYMPORTER"/>
    <property type="match status" value="1"/>
</dbReference>
<comment type="similarity">
    <text evidence="2">Belongs to the dicarboxylate/amino acid:cation symporter (DAACS) (TC 2.A.23) family.</text>
</comment>
<organism evidence="11 12">
    <name type="scientific">Methylobacterium planeticum</name>
    <dbReference type="NCBI Taxonomy" id="2615211"/>
    <lineage>
        <taxon>Bacteria</taxon>
        <taxon>Pseudomonadati</taxon>
        <taxon>Pseudomonadota</taxon>
        <taxon>Alphaproteobacteria</taxon>
        <taxon>Hyphomicrobiales</taxon>
        <taxon>Methylobacteriaceae</taxon>
        <taxon>Methylobacterium</taxon>
    </lineage>
</organism>